<dbReference type="AlphaFoldDB" id="A0AA89BHL3"/>
<protein>
    <submittedName>
        <fullName evidence="1">Uncharacterized protein</fullName>
    </submittedName>
</protein>
<dbReference type="PANTHER" id="PTHR46388:SF3">
    <property type="entry name" value="DUF1618 DOMAIN-CONTAINING PROTEIN"/>
    <property type="match status" value="1"/>
</dbReference>
<accession>A0AA89BHL3</accession>
<comment type="caution">
    <text evidence="1">The sequence shown here is derived from an EMBL/GenBank/DDBJ whole genome shotgun (WGS) entry which is preliminary data.</text>
</comment>
<dbReference type="Proteomes" id="UP001188597">
    <property type="component" value="Unassembled WGS sequence"/>
</dbReference>
<organism evidence="1 2">
    <name type="scientific">Escallonia herrerae</name>
    <dbReference type="NCBI Taxonomy" id="1293975"/>
    <lineage>
        <taxon>Eukaryota</taxon>
        <taxon>Viridiplantae</taxon>
        <taxon>Streptophyta</taxon>
        <taxon>Embryophyta</taxon>
        <taxon>Tracheophyta</taxon>
        <taxon>Spermatophyta</taxon>
        <taxon>Magnoliopsida</taxon>
        <taxon>eudicotyledons</taxon>
        <taxon>Gunneridae</taxon>
        <taxon>Pentapetalae</taxon>
        <taxon>asterids</taxon>
        <taxon>campanulids</taxon>
        <taxon>Escalloniales</taxon>
        <taxon>Escalloniaceae</taxon>
        <taxon>Escallonia</taxon>
    </lineage>
</organism>
<dbReference type="PANTHER" id="PTHR46388">
    <property type="entry name" value="NHL REPEAT-CONTAINING PROTEIN 2"/>
    <property type="match status" value="1"/>
</dbReference>
<evidence type="ECO:0000313" key="2">
    <source>
        <dbReference type="Proteomes" id="UP001188597"/>
    </source>
</evidence>
<name>A0AA89BHL3_9ASTE</name>
<dbReference type="EMBL" id="JAVXUP010000279">
    <property type="protein sequence ID" value="KAK3032146.1"/>
    <property type="molecule type" value="Genomic_DNA"/>
</dbReference>
<gene>
    <name evidence="1" type="ORF">RJ639_034971</name>
</gene>
<keyword evidence="2" id="KW-1185">Reference proteome</keyword>
<evidence type="ECO:0000313" key="1">
    <source>
        <dbReference type="EMBL" id="KAK3032146.1"/>
    </source>
</evidence>
<reference evidence="1" key="1">
    <citation type="submission" date="2022-12" db="EMBL/GenBank/DDBJ databases">
        <title>Draft genome assemblies for two species of Escallonia (Escalloniales).</title>
        <authorList>
            <person name="Chanderbali A."/>
            <person name="Dervinis C."/>
            <person name="Anghel I."/>
            <person name="Soltis D."/>
            <person name="Soltis P."/>
            <person name="Zapata F."/>
        </authorList>
    </citation>
    <scope>NUCLEOTIDE SEQUENCE</scope>
    <source>
        <strain evidence="1">UCBG64.0493</strain>
        <tissue evidence="1">Leaf</tissue>
    </source>
</reference>
<proteinExistence type="predicted"/>
<sequence length="526" mass="58744">MKASTQANGCLKKVGEEERPNGGLLSLVITVVLSNSLVTDGVSLIIFKAFNSPLIFFEKNVDLGMIDKAIKQLNVQHIEKPRLIHNLNSTWVKPVEIINEPPFTASRPVKELNVSRLFVDDPSFRIIREGRVFERINGRVGYPMETSCIAVDEGGSRLFLSDTNHHRIIIGSSPGFEDGEFESAKLMRPAASFYHDGEDCLYIVDSEPKITKAYGDSSPTQTHGFFGRPCGQWRGKGMPDINTSFCGILVEDELWNFVDYGFEFRSYQRRHQSGDILSGIHADHVQRFSLLPGRIDIQLNVDIPEDTELVEPLHKNCIWRQARGTATEVSQEENRAASAEKVSEFAELVNSFTKNLSIKKLELFLDHTEFQWPKSSVGVAQQFYNDLDSLAFSTPEIESSTEKEQTTSGKVLGGRLCIDCAVNTSPGTSEVFISAALYLKLKKSGHKMEEKTARMADVLLPAETGNLRNNPGIQFLSTTNTDLGQLIFMRPLHVRLHIDCRDHPKADNGRDIILTDSSIEVNVALN</sequence>